<dbReference type="GO" id="GO:0005576">
    <property type="term" value="C:extracellular region"/>
    <property type="evidence" value="ECO:0007669"/>
    <property type="project" value="InterPro"/>
</dbReference>
<dbReference type="PANTHER" id="PTHR38481:SF1">
    <property type="entry name" value="HYALURONATE LYASE"/>
    <property type="match status" value="1"/>
</dbReference>
<dbReference type="GO" id="GO:0030246">
    <property type="term" value="F:carbohydrate binding"/>
    <property type="evidence" value="ECO:0007669"/>
    <property type="project" value="InterPro"/>
</dbReference>
<dbReference type="RefSeq" id="WP_029426181.1">
    <property type="nucleotide sequence ID" value="NZ_CP012801.1"/>
</dbReference>
<comment type="subunit">
    <text evidence="3">Monomer.</text>
</comment>
<evidence type="ECO:0000256" key="1">
    <source>
        <dbReference type="ARBA" id="ARBA00001913"/>
    </source>
</evidence>
<organism evidence="8 9">
    <name type="scientific">Bacteroides cellulosilyticus</name>
    <dbReference type="NCBI Taxonomy" id="246787"/>
    <lineage>
        <taxon>Bacteria</taxon>
        <taxon>Pseudomonadati</taxon>
        <taxon>Bacteroidota</taxon>
        <taxon>Bacteroidia</taxon>
        <taxon>Bacteroidales</taxon>
        <taxon>Bacteroidaceae</taxon>
        <taxon>Bacteroides</taxon>
    </lineage>
</organism>
<dbReference type="GO" id="GO:0005975">
    <property type="term" value="P:carbohydrate metabolic process"/>
    <property type="evidence" value="ECO:0007669"/>
    <property type="project" value="InterPro"/>
</dbReference>
<comment type="similarity">
    <text evidence="2">Belongs to the polysaccharide lyase 8 family.</text>
</comment>
<name>A0A0N7IFB8_9BACE</name>
<evidence type="ECO:0000256" key="3">
    <source>
        <dbReference type="ARBA" id="ARBA00011245"/>
    </source>
</evidence>
<feature type="domain" description="Polysaccharide lyase family 8 central" evidence="6">
    <location>
        <begin position="429"/>
        <end position="711"/>
    </location>
</feature>
<gene>
    <name evidence="8" type="primary">cslA_3</name>
    <name evidence="8" type="ORF">BcellWH2_02524</name>
</gene>
<dbReference type="Gene3D" id="1.50.10.100">
    <property type="entry name" value="Chondroitin AC/alginate lyase"/>
    <property type="match status" value="1"/>
</dbReference>
<feature type="domain" description="Polysaccharide lyase family 8 C-terminal" evidence="7">
    <location>
        <begin position="723"/>
        <end position="784"/>
    </location>
</feature>
<keyword evidence="4" id="KW-0106">Calcium</keyword>
<dbReference type="PATRIC" id="fig|246787.4.peg.2598"/>
<protein>
    <submittedName>
        <fullName evidence="8">Chondroitinase-AC</fullName>
        <ecNumber evidence="8">4.2.2.5</ecNumber>
    </submittedName>
</protein>
<dbReference type="AlphaFoldDB" id="A0A0N7IFB8"/>
<proteinExistence type="inferred from homology"/>
<dbReference type="GO" id="GO:0030341">
    <property type="term" value="F:chondroitin AC lyase activity"/>
    <property type="evidence" value="ECO:0007669"/>
    <property type="project" value="UniProtKB-EC"/>
</dbReference>
<dbReference type="Pfam" id="PF02884">
    <property type="entry name" value="Lyase_8_C"/>
    <property type="match status" value="1"/>
</dbReference>
<reference evidence="8 9" key="1">
    <citation type="journal article" date="2015" name="Science">
        <title>Genetic determinants of in vivo fitness and diet responsiveness in multiple human gut Bacteroides.</title>
        <authorList>
            <person name="Wu M."/>
            <person name="McNulty N.P."/>
            <person name="Rodionov D.A."/>
            <person name="Khoroshkin M.S."/>
            <person name="Griffin N.W."/>
            <person name="Cheng J."/>
            <person name="Latreille P."/>
            <person name="Kerstetter R.A."/>
            <person name="Terrapon N."/>
            <person name="Henrissat B."/>
            <person name="Osterman A.L."/>
            <person name="Gordon J.I."/>
        </authorList>
    </citation>
    <scope>NUCLEOTIDE SEQUENCE [LARGE SCALE GENOMIC DNA]</scope>
    <source>
        <strain evidence="8 9">WH2</strain>
    </source>
</reference>
<evidence type="ECO:0000259" key="7">
    <source>
        <dbReference type="Pfam" id="PF02884"/>
    </source>
</evidence>
<dbReference type="Proteomes" id="UP000061809">
    <property type="component" value="Chromosome"/>
</dbReference>
<sequence length="821" mass="92449">MKKELLCIMLITCTGFLLHAQEAERKYAFDNYQRYYQDGQRVHDPEKEKALESLRHSLAEHPYRYHSLKTSYSAKECLEQLTDNGIFTPLQTQEDEFRKDNGFQKPYSTVQGEIGLFLTDAFNCIWKIADAYRKKELPLEKALSDKVLKAILHYGNIELGRPNDGPRFHASCFAIPTAAVNIYYAYLAQMEGAEIGQGRALLREVCDMLKALGLQAWTQPFRHDETDENVVSISRFRNHVWWVGGNALAYRSLLPVAAMYRSIPMIDLLAEVCQRGISMTSQNTYSEAFWTEGFTADGAGWGHGKQCLIWGYPIDGTSNALSILNLLKGTPWSKALNRDNAEAILNFLRGGSWYYYKGYRLPCLDRGSYVYNPMEQSIPYAKMLDNIVTNWIDSFTPEEQKELQQLQVEVKKNRINMNNYVLGVYNGTRWFFNNDDLIKKTSDYHITVNMASVRCDGLESAVNMADEYNFYPTDGLTLFQRTGDEYFRIMGGWDVTASPGVTAREGMNKLTPVTNWRGYCSKYNYAVGTTDGGENAVTGYIFEKMNASDKKDVNDRGNSKGLNTLLYDFKAYKANFILGDYFVALGAGVTNAKPAMEGGIRTTIDQTAHIGAVTVIEKGKEKPLQEGRQSLITFEGQPVWVMQEGKFAYRVLPEFTRKAFVLTETCPTNWIKRNRGNAKKGDLPQTVDILRLWVDHGQAPVNDTYGYVVYTGKGRPADTLPFQVLRNDTLVQAVRSVDGKLVGVVFYPGNKGLEVDNLSLSASSPCAVLIQKEKGKYKLSVTDACMNSALKEITLVFNGRTVIVSMEQGMLSGKPSVIEIP</sequence>
<evidence type="ECO:0000256" key="2">
    <source>
        <dbReference type="ARBA" id="ARBA00006699"/>
    </source>
</evidence>
<evidence type="ECO:0000313" key="8">
    <source>
        <dbReference type="EMBL" id="ALJ59763.1"/>
    </source>
</evidence>
<dbReference type="SMR" id="A0A0N7IFB8"/>
<dbReference type="Gene3D" id="2.60.220.10">
    <property type="entry name" value="Polysaccharide lyase family 8-like, C-terminal"/>
    <property type="match status" value="1"/>
</dbReference>
<dbReference type="SUPFAM" id="SSF48230">
    <property type="entry name" value="Chondroitin AC/alginate lyase"/>
    <property type="match status" value="1"/>
</dbReference>
<dbReference type="InterPro" id="IPR038970">
    <property type="entry name" value="Lyase_8"/>
</dbReference>
<dbReference type="InterPro" id="IPR011071">
    <property type="entry name" value="Lyase_8-like_C"/>
</dbReference>
<accession>A0A0N7IFB8</accession>
<comment type="cofactor">
    <cofactor evidence="1">
        <name>Ca(2+)</name>
        <dbReference type="ChEBI" id="CHEBI:29108"/>
    </cofactor>
</comment>
<evidence type="ECO:0000256" key="5">
    <source>
        <dbReference type="ARBA" id="ARBA00023239"/>
    </source>
</evidence>
<evidence type="ECO:0000256" key="4">
    <source>
        <dbReference type="ARBA" id="ARBA00022837"/>
    </source>
</evidence>
<dbReference type="EMBL" id="CP012801">
    <property type="protein sequence ID" value="ALJ59763.1"/>
    <property type="molecule type" value="Genomic_DNA"/>
</dbReference>
<evidence type="ECO:0000313" key="9">
    <source>
        <dbReference type="Proteomes" id="UP000061809"/>
    </source>
</evidence>
<keyword evidence="5 8" id="KW-0456">Lyase</keyword>
<dbReference type="InterPro" id="IPR003159">
    <property type="entry name" value="Lyase_8_central_dom"/>
</dbReference>
<dbReference type="Pfam" id="PF02278">
    <property type="entry name" value="Lyase_8"/>
    <property type="match status" value="1"/>
</dbReference>
<dbReference type="InterPro" id="IPR004103">
    <property type="entry name" value="Lyase_8_C"/>
</dbReference>
<dbReference type="InterPro" id="IPR014718">
    <property type="entry name" value="GH-type_carb-bd"/>
</dbReference>
<dbReference type="Gene3D" id="2.70.98.10">
    <property type="match status" value="1"/>
</dbReference>
<dbReference type="InterPro" id="IPR008929">
    <property type="entry name" value="Chondroitin_lyas"/>
</dbReference>
<dbReference type="PANTHER" id="PTHR38481">
    <property type="entry name" value="HYALURONATE LYASE"/>
    <property type="match status" value="1"/>
</dbReference>
<dbReference type="KEGG" id="bcel:BcellWH2_02524"/>
<dbReference type="EC" id="4.2.2.5" evidence="8"/>
<dbReference type="InterPro" id="IPR011013">
    <property type="entry name" value="Gal_mutarotase_sf_dom"/>
</dbReference>
<dbReference type="SUPFAM" id="SSF49863">
    <property type="entry name" value="Hyaluronate lyase-like, C-terminal domain"/>
    <property type="match status" value="1"/>
</dbReference>
<dbReference type="SUPFAM" id="SSF74650">
    <property type="entry name" value="Galactose mutarotase-like"/>
    <property type="match status" value="1"/>
</dbReference>
<evidence type="ECO:0000259" key="6">
    <source>
        <dbReference type="Pfam" id="PF02278"/>
    </source>
</evidence>